<name>A0A6J4ISQ3_9PSEU</name>
<reference evidence="2" key="1">
    <citation type="submission" date="2020-02" db="EMBL/GenBank/DDBJ databases">
        <authorList>
            <person name="Meier V. D."/>
        </authorList>
    </citation>
    <scope>NUCLEOTIDE SEQUENCE</scope>
    <source>
        <strain evidence="2">AVDCRST_MAG54</strain>
    </source>
</reference>
<dbReference type="AlphaFoldDB" id="A0A6J4ISQ3"/>
<dbReference type="Gene3D" id="3.90.1010.10">
    <property type="match status" value="1"/>
</dbReference>
<dbReference type="InterPro" id="IPR002871">
    <property type="entry name" value="NIF_FeS_clus_asmbl_NifU_N"/>
</dbReference>
<proteinExistence type="predicted"/>
<dbReference type="GO" id="GO:0016226">
    <property type="term" value="P:iron-sulfur cluster assembly"/>
    <property type="evidence" value="ECO:0007669"/>
    <property type="project" value="InterPro"/>
</dbReference>
<dbReference type="EMBL" id="CADCTH010000311">
    <property type="protein sequence ID" value="CAA9259794.1"/>
    <property type="molecule type" value="Genomic_DNA"/>
</dbReference>
<dbReference type="SUPFAM" id="SSF82649">
    <property type="entry name" value="SufE/NifU"/>
    <property type="match status" value="1"/>
</dbReference>
<dbReference type="GO" id="GO:0051536">
    <property type="term" value="F:iron-sulfur cluster binding"/>
    <property type="evidence" value="ECO:0007669"/>
    <property type="project" value="InterPro"/>
</dbReference>
<gene>
    <name evidence="2" type="ORF">AVDCRST_MAG54-2425</name>
</gene>
<dbReference type="NCBIfam" id="TIGR01994">
    <property type="entry name" value="SUF_scaf_2"/>
    <property type="match status" value="1"/>
</dbReference>
<dbReference type="PANTHER" id="PTHR10093">
    <property type="entry name" value="IRON-SULFUR CLUSTER ASSEMBLY ENZYME NIFU HOMOLOG"/>
    <property type="match status" value="1"/>
</dbReference>
<organism evidence="2">
    <name type="scientific">uncultured Actinomycetospora sp</name>
    <dbReference type="NCBI Taxonomy" id="1135996"/>
    <lineage>
        <taxon>Bacteria</taxon>
        <taxon>Bacillati</taxon>
        <taxon>Actinomycetota</taxon>
        <taxon>Actinomycetes</taxon>
        <taxon>Pseudonocardiales</taxon>
        <taxon>Pseudonocardiaceae</taxon>
        <taxon>Actinomycetospora</taxon>
        <taxon>environmental samples</taxon>
    </lineage>
</organism>
<feature type="domain" description="NIF system FeS cluster assembly NifU N-terminal" evidence="1">
    <location>
        <begin position="6"/>
        <end position="132"/>
    </location>
</feature>
<dbReference type="CDD" id="cd06664">
    <property type="entry name" value="IscU_like"/>
    <property type="match status" value="1"/>
</dbReference>
<evidence type="ECO:0000259" key="1">
    <source>
        <dbReference type="Pfam" id="PF01592"/>
    </source>
</evidence>
<dbReference type="Pfam" id="PF01592">
    <property type="entry name" value="NifU_N"/>
    <property type="match status" value="1"/>
</dbReference>
<evidence type="ECO:0000313" key="2">
    <source>
        <dbReference type="EMBL" id="CAA9259794.1"/>
    </source>
</evidence>
<sequence length="162" mass="17183">MKLDSMYQEIILDHYRRPHGHGLREPFGAEVHHVNPTCGDEVTVRVHLSGGEGLDAKVEDLSYDALGCSISQAATSVAHDLLVGHTVGEAFETLDAYQTMVQGRGKVEPDEDVLDDAVAFAGVAAYPARVKCALLGWLAFKDAVAQAQGHQAQASGQTGGTA</sequence>
<dbReference type="GO" id="GO:0005506">
    <property type="term" value="F:iron ion binding"/>
    <property type="evidence" value="ECO:0007669"/>
    <property type="project" value="InterPro"/>
</dbReference>
<accession>A0A6J4ISQ3</accession>
<protein>
    <submittedName>
        <fullName evidence="2">Iron-sulfur cluster assembly scaffold protein for SUF system, SufE2</fullName>
    </submittedName>
</protein>